<feature type="transmembrane region" description="Helical" evidence="1">
    <location>
        <begin position="373"/>
        <end position="395"/>
    </location>
</feature>
<dbReference type="Pfam" id="PF07907">
    <property type="entry name" value="YibE_F"/>
    <property type="match status" value="1"/>
</dbReference>
<feature type="transmembrane region" description="Helical" evidence="1">
    <location>
        <begin position="198"/>
        <end position="219"/>
    </location>
</feature>
<dbReference type="RefSeq" id="WP_179503175.1">
    <property type="nucleotide sequence ID" value="NZ_JACCAA010000001.1"/>
</dbReference>
<comment type="caution">
    <text evidence="2">The sequence shown here is derived from an EMBL/GenBank/DDBJ whole genome shotgun (WGS) entry which is preliminary data.</text>
</comment>
<dbReference type="Proteomes" id="UP000540656">
    <property type="component" value="Unassembled WGS sequence"/>
</dbReference>
<protein>
    <submittedName>
        <fullName evidence="2">Putative membrane protein</fullName>
    </submittedName>
</protein>
<evidence type="ECO:0000313" key="3">
    <source>
        <dbReference type="Proteomes" id="UP000540656"/>
    </source>
</evidence>
<keyword evidence="1" id="KW-0812">Transmembrane</keyword>
<dbReference type="EMBL" id="JACCAA010000001">
    <property type="protein sequence ID" value="NYG60219.1"/>
    <property type="molecule type" value="Genomic_DNA"/>
</dbReference>
<evidence type="ECO:0000313" key="2">
    <source>
        <dbReference type="EMBL" id="NYG60219.1"/>
    </source>
</evidence>
<keyword evidence="3" id="KW-1185">Reference proteome</keyword>
<proteinExistence type="predicted"/>
<dbReference type="PANTHER" id="PTHR41771">
    <property type="entry name" value="MEMBRANE PROTEIN-RELATED"/>
    <property type="match status" value="1"/>
</dbReference>
<accession>A0A7Y9S5P4</accession>
<evidence type="ECO:0000256" key="1">
    <source>
        <dbReference type="SAM" id="Phobius"/>
    </source>
</evidence>
<feature type="transmembrane region" description="Helical" evidence="1">
    <location>
        <begin position="272"/>
        <end position="290"/>
    </location>
</feature>
<name>A0A7Y9S5P4_9ACTN</name>
<feature type="transmembrane region" description="Helical" evidence="1">
    <location>
        <begin position="331"/>
        <end position="353"/>
    </location>
</feature>
<reference evidence="2 3" key="1">
    <citation type="submission" date="2020-07" db="EMBL/GenBank/DDBJ databases">
        <title>Sequencing the genomes of 1000 actinobacteria strains.</title>
        <authorList>
            <person name="Klenk H.-P."/>
        </authorList>
    </citation>
    <scope>NUCLEOTIDE SEQUENCE [LARGE SCALE GENOMIC DNA]</scope>
    <source>
        <strain evidence="2 3">DSM 23819</strain>
    </source>
</reference>
<keyword evidence="1" id="KW-0472">Membrane</keyword>
<organism evidence="2 3">
    <name type="scientific">Nocardioides daedukensis</name>
    <dbReference type="NCBI Taxonomy" id="634462"/>
    <lineage>
        <taxon>Bacteria</taxon>
        <taxon>Bacillati</taxon>
        <taxon>Actinomycetota</taxon>
        <taxon>Actinomycetes</taxon>
        <taxon>Propionibacteriales</taxon>
        <taxon>Nocardioidaceae</taxon>
        <taxon>Nocardioides</taxon>
    </lineage>
</organism>
<dbReference type="AlphaFoldDB" id="A0A7Y9S5P4"/>
<dbReference type="InterPro" id="IPR012507">
    <property type="entry name" value="YibE_F"/>
</dbReference>
<feature type="transmembrane region" description="Helical" evidence="1">
    <location>
        <begin position="231"/>
        <end position="252"/>
    </location>
</feature>
<sequence>MGGAHSHSHSHDLPDVEVGLVSRFFLLTALALVALATIIGLFVLWPGDGEKPTPPQYAADGTTFPVGKVVSVSEPCPVIVADPNAPPGSGEDFPEHCNELTAQVGKDRVVIQVPPYVAKSGLQKGDEVKLARIAGVDGAEPSWGWVGTQRNAPLGLLLVAFVLVTLVVARLRGLMALVGLVFAGFVVAKFMLPGLLEGGSGIGIALVGSSVIMFVVLYLTHGLSVRTSTALAGTLFGIAIITAIGMWGVHAARLSGVSDDTNEYLMLYAPDLNYQGLLTSAVIIAGLGVLNDVTITQSSAVWELRAAAPEMTRLQLFISGMRIGRDHIASTIYTIVFAYAGTALAVLMLLSLYERPLLDTLPDENIAAEIMRTLASAIGLVLAVPATTAIAALTVNGPRKVVTGQ</sequence>
<dbReference type="PANTHER" id="PTHR41771:SF1">
    <property type="entry name" value="MEMBRANE PROTEIN"/>
    <property type="match status" value="1"/>
</dbReference>
<keyword evidence="1" id="KW-1133">Transmembrane helix</keyword>
<feature type="transmembrane region" description="Helical" evidence="1">
    <location>
        <begin position="24"/>
        <end position="45"/>
    </location>
</feature>
<feature type="transmembrane region" description="Helical" evidence="1">
    <location>
        <begin position="174"/>
        <end position="192"/>
    </location>
</feature>
<gene>
    <name evidence="2" type="ORF">BJ980_003142</name>
</gene>
<feature type="transmembrane region" description="Helical" evidence="1">
    <location>
        <begin position="152"/>
        <end position="169"/>
    </location>
</feature>